<organism evidence="2 3">
    <name type="scientific">Caerostris darwini</name>
    <dbReference type="NCBI Taxonomy" id="1538125"/>
    <lineage>
        <taxon>Eukaryota</taxon>
        <taxon>Metazoa</taxon>
        <taxon>Ecdysozoa</taxon>
        <taxon>Arthropoda</taxon>
        <taxon>Chelicerata</taxon>
        <taxon>Arachnida</taxon>
        <taxon>Araneae</taxon>
        <taxon>Araneomorphae</taxon>
        <taxon>Entelegynae</taxon>
        <taxon>Araneoidea</taxon>
        <taxon>Araneidae</taxon>
        <taxon>Caerostris</taxon>
    </lineage>
</organism>
<keyword evidence="3" id="KW-1185">Reference proteome</keyword>
<sequence length="105" mass="11749">MVREPCISLMNFSHNRETQKPNLYLYKQQKSGLTPLHAIHSSICYSNNGREFPTRMRGGGSSLTRERRRPERGVAGSMEVPTEGAWKQLVSPPPPSERGRIAKGG</sequence>
<name>A0AAV4PUK4_9ARAC</name>
<reference evidence="2 3" key="1">
    <citation type="submission" date="2021-06" db="EMBL/GenBank/DDBJ databases">
        <title>Caerostris darwini draft genome.</title>
        <authorList>
            <person name="Kono N."/>
            <person name="Arakawa K."/>
        </authorList>
    </citation>
    <scope>NUCLEOTIDE SEQUENCE [LARGE SCALE GENOMIC DNA]</scope>
</reference>
<gene>
    <name evidence="2" type="ORF">CDAR_104241</name>
</gene>
<comment type="caution">
    <text evidence="2">The sequence shown here is derived from an EMBL/GenBank/DDBJ whole genome shotgun (WGS) entry which is preliminary data.</text>
</comment>
<dbReference type="AlphaFoldDB" id="A0AAV4PUK4"/>
<proteinExistence type="predicted"/>
<dbReference type="Proteomes" id="UP001054837">
    <property type="component" value="Unassembled WGS sequence"/>
</dbReference>
<feature type="region of interest" description="Disordered" evidence="1">
    <location>
        <begin position="47"/>
        <end position="105"/>
    </location>
</feature>
<dbReference type="EMBL" id="BPLQ01003301">
    <property type="protein sequence ID" value="GIX99479.1"/>
    <property type="molecule type" value="Genomic_DNA"/>
</dbReference>
<accession>A0AAV4PUK4</accession>
<evidence type="ECO:0000313" key="2">
    <source>
        <dbReference type="EMBL" id="GIX99479.1"/>
    </source>
</evidence>
<evidence type="ECO:0000313" key="3">
    <source>
        <dbReference type="Proteomes" id="UP001054837"/>
    </source>
</evidence>
<protein>
    <submittedName>
        <fullName evidence="2">Uncharacterized protein</fullName>
    </submittedName>
</protein>
<evidence type="ECO:0000256" key="1">
    <source>
        <dbReference type="SAM" id="MobiDB-lite"/>
    </source>
</evidence>